<dbReference type="KEGG" id="tbe:Trebr_1234"/>
<dbReference type="InterPro" id="IPR042229">
    <property type="entry name" value="Listeria/Bacterioides_rpt_sf"/>
</dbReference>
<dbReference type="AlphaFoldDB" id="F4LLJ8"/>
<dbReference type="NCBIfam" id="TIGR02543">
    <property type="entry name" value="List_Bact_rpt"/>
    <property type="match status" value="1"/>
</dbReference>
<dbReference type="InterPro" id="IPR013378">
    <property type="entry name" value="InlB-like_B-rpt"/>
</dbReference>
<comment type="subcellular location">
    <subcellularLocation>
        <location evidence="1">Cell envelope</location>
    </subcellularLocation>
</comment>
<proteinExistence type="predicted"/>
<keyword evidence="4" id="KW-1185">Reference proteome</keyword>
<keyword evidence="2" id="KW-0802">TPR repeat</keyword>
<dbReference type="GO" id="GO:0030313">
    <property type="term" value="C:cell envelope"/>
    <property type="evidence" value="ECO:0007669"/>
    <property type="project" value="UniProtKB-SubCell"/>
</dbReference>
<evidence type="ECO:0000256" key="1">
    <source>
        <dbReference type="ARBA" id="ARBA00004196"/>
    </source>
</evidence>
<dbReference type="STRING" id="906968.Trebr_1234"/>
<gene>
    <name evidence="3" type="ordered locus">Trebr_1234</name>
</gene>
<sequence>MAAGTTLAKPAEPTKSGSYFAGWYTDAAATESLYTFSKKVTADFTLYAAWSTEKLEEVNDYIQKGITYLLNKQFSEGLNMFELAYRKDPTDDKAKLYSGLTQLAMISMSDEVKTLIRDHFGMTSYPGSINALLSDSWFDTAYEDVHTVWIDEYEISATSLWSGYVRVAGRVVDTADGDVPCASVYVKSPNNTDMFINSYYYSYYYDTSFYSKYLTDIQQSDTGNYLLPVSVDPNDGSKYYNDDLGIDKPFDAKNVVCTNYCDSYKIKASNGSNYPGFTLPEWLENSEVYTNSLFKGLKTTETLSILMLANIVDLNTDGFNGLVDDLIAGVFGPTFTEACSRINSMTAAVDIPADLIGALRAEGILGTDETVKVGKDEATAIIASLKLFKGALQWLQSYNLNYDLSWTKKAFTDPASFEFDSSIDPFVQNVLSARPNGSAFMNAANATFTEALTEILTSYSNITADTNGNYPEAFKNEMEKYCDKYAEMVATVLNAIENKTKCSLGAISIDFGKFFTPGYFALTNFLTGSNGTPEFYVYVYDGYQDAFYKLTVANYKTISNSAWSYVSLAVDTSIITDVVSGVFPFDSYEYIKLVGLDDFIKSDAAVYYLK</sequence>
<name>F4LLJ8_TREBD</name>
<dbReference type="EMBL" id="CP002696">
    <property type="protein sequence ID" value="AEE16662.1"/>
    <property type="molecule type" value="Genomic_DNA"/>
</dbReference>
<dbReference type="Pfam" id="PF09479">
    <property type="entry name" value="Flg_new"/>
    <property type="match status" value="1"/>
</dbReference>
<feature type="repeat" description="TPR" evidence="2">
    <location>
        <begin position="58"/>
        <end position="91"/>
    </location>
</feature>
<dbReference type="Proteomes" id="UP000006546">
    <property type="component" value="Chromosome"/>
</dbReference>
<evidence type="ECO:0000313" key="3">
    <source>
        <dbReference type="EMBL" id="AEE16662.1"/>
    </source>
</evidence>
<accession>F4LLJ8</accession>
<dbReference type="PROSITE" id="PS50005">
    <property type="entry name" value="TPR"/>
    <property type="match status" value="1"/>
</dbReference>
<organism evidence="3 4">
    <name type="scientific">Treponema brennaborense (strain DSM 12168 / CIP 105900 / DD5/3)</name>
    <dbReference type="NCBI Taxonomy" id="906968"/>
    <lineage>
        <taxon>Bacteria</taxon>
        <taxon>Pseudomonadati</taxon>
        <taxon>Spirochaetota</taxon>
        <taxon>Spirochaetia</taxon>
        <taxon>Spirochaetales</taxon>
        <taxon>Treponemataceae</taxon>
        <taxon>Treponema</taxon>
    </lineage>
</organism>
<protein>
    <submittedName>
        <fullName evidence="3">Cell wall/surface repeat protein</fullName>
    </submittedName>
</protein>
<reference evidence="4" key="1">
    <citation type="submission" date="2011-04" db="EMBL/GenBank/DDBJ databases">
        <title>The complete genome of Treponema brennaborense DSM 12168.</title>
        <authorList>
            <person name="Lucas S."/>
            <person name="Han J."/>
            <person name="Lapidus A."/>
            <person name="Bruce D."/>
            <person name="Goodwin L."/>
            <person name="Pitluck S."/>
            <person name="Peters L."/>
            <person name="Kyrpides N."/>
            <person name="Mavromatis K."/>
            <person name="Ivanova N."/>
            <person name="Mikhailova N."/>
            <person name="Pagani I."/>
            <person name="Teshima H."/>
            <person name="Detter J.C."/>
            <person name="Tapia R."/>
            <person name="Han C."/>
            <person name="Land M."/>
            <person name="Hauser L."/>
            <person name="Markowitz V."/>
            <person name="Cheng J.-F."/>
            <person name="Hugenholtz P."/>
            <person name="Woyke T."/>
            <person name="Wu D."/>
            <person name="Gronow S."/>
            <person name="Wellnitz S."/>
            <person name="Brambilla E."/>
            <person name="Klenk H.-P."/>
            <person name="Eisen J.A."/>
        </authorList>
    </citation>
    <scope>NUCLEOTIDE SEQUENCE [LARGE SCALE GENOMIC DNA]</scope>
    <source>
        <strain evidence="4">DSM 12168 / CIP 105900 / DD5/3</strain>
    </source>
</reference>
<dbReference type="InterPro" id="IPR019734">
    <property type="entry name" value="TPR_rpt"/>
</dbReference>
<evidence type="ECO:0000256" key="2">
    <source>
        <dbReference type="PROSITE-ProRule" id="PRU00339"/>
    </source>
</evidence>
<evidence type="ECO:0000313" key="4">
    <source>
        <dbReference type="Proteomes" id="UP000006546"/>
    </source>
</evidence>
<dbReference type="HOGENOM" id="CLU_447540_0_0_12"/>
<dbReference type="eggNOG" id="ENOG5031CWG">
    <property type="taxonomic scope" value="Bacteria"/>
</dbReference>
<dbReference type="Gene3D" id="2.60.40.4270">
    <property type="entry name" value="Listeria-Bacteroides repeat domain"/>
    <property type="match status" value="1"/>
</dbReference>